<gene>
    <name evidence="3" type="ORF">GPEL0_01f3237</name>
</gene>
<sequence length="391" mass="43353">METLSDRNLQQFCDMEEPVDTYFAPAKRADADALQKEIASVTCNPIIHELLNSISGLIAVLNEHRQVVALNDYLLRMLGIEDSRAVLGLRPGEVLACIHCNEEPSGCGTTKYCSTCGAAIAITSTLAHSKPAERICAVTANRGEGEFELSLLVKASHVTIEGKSFILLFMQDITIEELRAALERTFFHDMGNMLTGLLGVSQLLDSNPNDHMLVNVLQQSALRLHKEMEVQRCLFKNDISELRVARDEITPQQLRDELKNVFDSHSAGMGKSLDLTAEPPQVSIRTDVSLALRVMCNMMTNGLEATEASGKVKAWFEESAEALTFCVWNESCIPEEVRYRIFQRSYTTKEGNGRGIGTYSMKLIGEKLLGGKVSFSSSHREGTVFRFALPR</sequence>
<keyword evidence="1" id="KW-0597">Phosphoprotein</keyword>
<evidence type="ECO:0000313" key="4">
    <source>
        <dbReference type="Proteomes" id="UP000194153"/>
    </source>
</evidence>
<dbReference type="SMART" id="SM00387">
    <property type="entry name" value="HATPase_c"/>
    <property type="match status" value="1"/>
</dbReference>
<accession>A0ABQ0MK26</accession>
<dbReference type="GO" id="GO:0016301">
    <property type="term" value="F:kinase activity"/>
    <property type="evidence" value="ECO:0007669"/>
    <property type="project" value="UniProtKB-KW"/>
</dbReference>
<keyword evidence="3" id="KW-0808">Transferase</keyword>
<dbReference type="Pfam" id="PF02518">
    <property type="entry name" value="HATPase_c"/>
    <property type="match status" value="1"/>
</dbReference>
<evidence type="ECO:0000256" key="1">
    <source>
        <dbReference type="ARBA" id="ARBA00022553"/>
    </source>
</evidence>
<name>A0ABQ0MK26_9BACT</name>
<dbReference type="Proteomes" id="UP000194153">
    <property type="component" value="Unassembled WGS sequence"/>
</dbReference>
<dbReference type="InterPro" id="IPR005467">
    <property type="entry name" value="His_kinase_dom"/>
</dbReference>
<dbReference type="Gene3D" id="3.30.565.10">
    <property type="entry name" value="Histidine kinase-like ATPase, C-terminal domain"/>
    <property type="match status" value="1"/>
</dbReference>
<evidence type="ECO:0000313" key="3">
    <source>
        <dbReference type="EMBL" id="GAW67418.1"/>
    </source>
</evidence>
<dbReference type="InterPro" id="IPR036890">
    <property type="entry name" value="HATPase_C_sf"/>
</dbReference>
<dbReference type="PROSITE" id="PS50109">
    <property type="entry name" value="HIS_KIN"/>
    <property type="match status" value="1"/>
</dbReference>
<organism evidence="3 4">
    <name type="scientific">Geoanaerobacter pelophilus</name>
    <dbReference type="NCBI Taxonomy" id="60036"/>
    <lineage>
        <taxon>Bacteria</taxon>
        <taxon>Pseudomonadati</taxon>
        <taxon>Thermodesulfobacteriota</taxon>
        <taxon>Desulfuromonadia</taxon>
        <taxon>Geobacterales</taxon>
        <taxon>Geobacteraceae</taxon>
        <taxon>Geoanaerobacter</taxon>
    </lineage>
</organism>
<evidence type="ECO:0000259" key="2">
    <source>
        <dbReference type="PROSITE" id="PS50109"/>
    </source>
</evidence>
<keyword evidence="3" id="KW-0418">Kinase</keyword>
<dbReference type="PANTHER" id="PTHR43547:SF2">
    <property type="entry name" value="HYBRID SIGNAL TRANSDUCTION HISTIDINE KINASE C"/>
    <property type="match status" value="1"/>
</dbReference>
<dbReference type="InterPro" id="IPR003594">
    <property type="entry name" value="HATPase_dom"/>
</dbReference>
<dbReference type="SUPFAM" id="SSF55874">
    <property type="entry name" value="ATPase domain of HSP90 chaperone/DNA topoisomerase II/histidine kinase"/>
    <property type="match status" value="1"/>
</dbReference>
<comment type="caution">
    <text evidence="3">The sequence shown here is derived from an EMBL/GenBank/DDBJ whole genome shotgun (WGS) entry which is preliminary data.</text>
</comment>
<feature type="domain" description="Histidine kinase" evidence="2">
    <location>
        <begin position="185"/>
        <end position="391"/>
    </location>
</feature>
<dbReference type="EMBL" id="BDQG01000001">
    <property type="protein sequence ID" value="GAW67418.1"/>
    <property type="molecule type" value="Genomic_DNA"/>
</dbReference>
<dbReference type="PANTHER" id="PTHR43547">
    <property type="entry name" value="TWO-COMPONENT HISTIDINE KINASE"/>
    <property type="match status" value="1"/>
</dbReference>
<keyword evidence="4" id="KW-1185">Reference proteome</keyword>
<proteinExistence type="predicted"/>
<reference evidence="4" key="1">
    <citation type="submission" date="2017-05" db="EMBL/GenBank/DDBJ databases">
        <title>Draft genome sequence of Geobacter pelophilus, a iron(III)-reducing bacteria.</title>
        <authorList>
            <person name="Aoyagi T."/>
            <person name="Koike H."/>
            <person name="Morita T."/>
            <person name="Sato Y."/>
            <person name="Habe H."/>
            <person name="Hori T."/>
        </authorList>
    </citation>
    <scope>NUCLEOTIDE SEQUENCE [LARGE SCALE GENOMIC DNA]</scope>
    <source>
        <strain evidence="4">Drf2</strain>
    </source>
</reference>
<protein>
    <submittedName>
        <fullName evidence="3">Histidine kinase</fullName>
    </submittedName>
</protein>